<feature type="transmembrane region" description="Helical" evidence="1">
    <location>
        <begin position="6"/>
        <end position="24"/>
    </location>
</feature>
<keyword evidence="1" id="KW-1133">Transmembrane helix</keyword>
<reference evidence="2 3" key="1">
    <citation type="submission" date="2021-02" db="EMBL/GenBank/DDBJ databases">
        <title>Safari Cat Assemblies.</title>
        <authorList>
            <person name="Bredemeyer K.R."/>
            <person name="Murphy W.J."/>
        </authorList>
    </citation>
    <scope>NUCLEOTIDE SEQUENCE [LARGE SCALE GENOMIC DNA]</scope>
</reference>
<feature type="transmembrane region" description="Helical" evidence="1">
    <location>
        <begin position="71"/>
        <end position="89"/>
    </location>
</feature>
<reference evidence="2" key="3">
    <citation type="submission" date="2025-09" db="UniProtKB">
        <authorList>
            <consortium name="Ensembl"/>
        </authorList>
    </citation>
    <scope>IDENTIFICATION</scope>
    <source>
        <strain evidence="2">breed Abyssinian</strain>
    </source>
</reference>
<feature type="transmembrane region" description="Helical" evidence="1">
    <location>
        <begin position="31"/>
        <end position="51"/>
    </location>
</feature>
<keyword evidence="3" id="KW-1185">Reference proteome</keyword>
<accession>A0ABI7YQ70</accession>
<name>A0ABI7YQ70_FELCA</name>
<evidence type="ECO:0000313" key="3">
    <source>
        <dbReference type="Proteomes" id="UP000823872"/>
    </source>
</evidence>
<protein>
    <submittedName>
        <fullName evidence="2">Uncharacterized protein</fullName>
    </submittedName>
</protein>
<dbReference type="GeneTree" id="ENSGT01140000286487"/>
<reference evidence="2" key="2">
    <citation type="submission" date="2025-08" db="UniProtKB">
        <authorList>
            <consortium name="Ensembl"/>
        </authorList>
    </citation>
    <scope>IDENTIFICATION</scope>
    <source>
        <strain evidence="2">breed Abyssinian</strain>
    </source>
</reference>
<evidence type="ECO:0000313" key="2">
    <source>
        <dbReference type="Ensembl" id="ENSFCTP00005036594.1"/>
    </source>
</evidence>
<keyword evidence="1" id="KW-0472">Membrane</keyword>
<dbReference type="Ensembl" id="ENSFCTT00005050237.1">
    <property type="protein sequence ID" value="ENSFCTP00005036594.1"/>
    <property type="gene ID" value="ENSFCTG00005017455.1"/>
</dbReference>
<keyword evidence="1" id="KW-0812">Transmembrane</keyword>
<sequence>MLLGAIVNGISFFICLSVASLLVYKNATNFCTLILYPATLLNSCISSSRLWVESIGFSMYDIMSSVKSESLTSSLPILLPLISFCCLIADARKCMLN</sequence>
<dbReference type="Proteomes" id="UP000823872">
    <property type="component" value="Chromosome F2"/>
</dbReference>
<proteinExistence type="predicted"/>
<organism evidence="2 3">
    <name type="scientific">Felis catus</name>
    <name type="common">Cat</name>
    <name type="synonym">Felis silvestris catus</name>
    <dbReference type="NCBI Taxonomy" id="9685"/>
    <lineage>
        <taxon>Eukaryota</taxon>
        <taxon>Metazoa</taxon>
        <taxon>Chordata</taxon>
        <taxon>Craniata</taxon>
        <taxon>Vertebrata</taxon>
        <taxon>Euteleostomi</taxon>
        <taxon>Mammalia</taxon>
        <taxon>Eutheria</taxon>
        <taxon>Laurasiatheria</taxon>
        <taxon>Carnivora</taxon>
        <taxon>Feliformia</taxon>
        <taxon>Felidae</taxon>
        <taxon>Felinae</taxon>
        <taxon>Felis</taxon>
    </lineage>
</organism>
<evidence type="ECO:0000256" key="1">
    <source>
        <dbReference type="SAM" id="Phobius"/>
    </source>
</evidence>